<evidence type="ECO:0000256" key="7">
    <source>
        <dbReference type="ARBA" id="ARBA00023136"/>
    </source>
</evidence>
<dbReference type="Pfam" id="PF01490">
    <property type="entry name" value="Aa_trans"/>
    <property type="match status" value="1"/>
</dbReference>
<keyword evidence="4 8" id="KW-0812">Transmembrane</keyword>
<evidence type="ECO:0000259" key="9">
    <source>
        <dbReference type="Pfam" id="PF01490"/>
    </source>
</evidence>
<keyword evidence="3" id="KW-0813">Transport</keyword>
<evidence type="ECO:0000313" key="10">
    <source>
        <dbReference type="EMBL" id="CAE4591176.1"/>
    </source>
</evidence>
<evidence type="ECO:0000256" key="4">
    <source>
        <dbReference type="ARBA" id="ARBA00022692"/>
    </source>
</evidence>
<feature type="transmembrane region" description="Helical" evidence="8">
    <location>
        <begin position="444"/>
        <end position="463"/>
    </location>
</feature>
<feature type="transmembrane region" description="Helical" evidence="8">
    <location>
        <begin position="318"/>
        <end position="337"/>
    </location>
</feature>
<feature type="transmembrane region" description="Helical" evidence="8">
    <location>
        <begin position="271"/>
        <end position="298"/>
    </location>
</feature>
<organism evidence="10">
    <name type="scientific">Ditylum brightwellii</name>
    <dbReference type="NCBI Taxonomy" id="49249"/>
    <lineage>
        <taxon>Eukaryota</taxon>
        <taxon>Sar</taxon>
        <taxon>Stramenopiles</taxon>
        <taxon>Ochrophyta</taxon>
        <taxon>Bacillariophyta</taxon>
        <taxon>Mediophyceae</taxon>
        <taxon>Lithodesmiophycidae</taxon>
        <taxon>Lithodesmiales</taxon>
        <taxon>Lithodesmiaceae</taxon>
        <taxon>Ditylum</taxon>
    </lineage>
</organism>
<feature type="transmembrane region" description="Helical" evidence="8">
    <location>
        <begin position="76"/>
        <end position="92"/>
    </location>
</feature>
<sequence length="565" mass="62512">MSKMKNHDRNEEEEYENTYRKMQGMEIETEDDITSFKRFVDHTGTKRTGVFGTTANLVNNIVGAGIIGMPYAVRQSGLVAGIVLVIVVGLLMDKSLNILVQTAAFNPILKHKGLNTYEDCMYYPFGLWGRAFIQLSMFVVAYGAMVGYFITIKDTVPPIIGFAEGFQPELVLIVISAFLILPLSMQRDIASLSVTSLLSVTLDIVLVFFVVLYSPVIKNVSEQGGIAQIIKNDAISPNIFIGLGVLSDAMCCQHSSFLLFESLENHKRIRWATVSAISISTSAFLFLILGVSGFLGFGDETQGDVLNNFPEGSMEANVARGLLAITMIFTYPMELFVGRHVLVDLFHNSQIECPISELQDRGEGSFLQRIMLNRRQKMTLGLYMLTLVPALFFDDLGPVLSITGAVGGSCLAYIGPGLVYIGVNSKLFLKWSDNLISSRHRKPLWWYAFGFPIWCTIAERASLGLDERLAGKKVAEIDLEESSQLSNSAIEEEMAQPTTNDFLVALFFVVFGVIALVAGIGTNIYVQLNPVDRVVLHHNPMRVVGYIILNETKTKSSYVSYVNQC</sequence>
<dbReference type="GO" id="GO:0016020">
    <property type="term" value="C:membrane"/>
    <property type="evidence" value="ECO:0007669"/>
    <property type="project" value="UniProtKB-SubCell"/>
</dbReference>
<evidence type="ECO:0000256" key="8">
    <source>
        <dbReference type="SAM" id="Phobius"/>
    </source>
</evidence>
<feature type="domain" description="Amino acid transporter transmembrane" evidence="9">
    <location>
        <begin position="47"/>
        <end position="433"/>
    </location>
</feature>
<accession>A0A7S4QQV9</accession>
<feature type="transmembrane region" description="Helical" evidence="8">
    <location>
        <begin position="399"/>
        <end position="423"/>
    </location>
</feature>
<evidence type="ECO:0000256" key="2">
    <source>
        <dbReference type="ARBA" id="ARBA00008066"/>
    </source>
</evidence>
<dbReference type="AlphaFoldDB" id="A0A7S4QQV9"/>
<proteinExistence type="inferred from homology"/>
<reference evidence="10" key="1">
    <citation type="submission" date="2021-01" db="EMBL/GenBank/DDBJ databases">
        <authorList>
            <person name="Corre E."/>
            <person name="Pelletier E."/>
            <person name="Niang G."/>
            <person name="Scheremetjew M."/>
            <person name="Finn R."/>
            <person name="Kale V."/>
            <person name="Holt S."/>
            <person name="Cochrane G."/>
            <person name="Meng A."/>
            <person name="Brown T."/>
            <person name="Cohen L."/>
        </authorList>
    </citation>
    <scope>NUCLEOTIDE SEQUENCE</scope>
    <source>
        <strain evidence="10">GSO104</strain>
    </source>
</reference>
<feature type="transmembrane region" description="Helical" evidence="8">
    <location>
        <begin position="378"/>
        <end position="393"/>
    </location>
</feature>
<evidence type="ECO:0000256" key="3">
    <source>
        <dbReference type="ARBA" id="ARBA00022448"/>
    </source>
</evidence>
<name>A0A7S4QQV9_9STRA</name>
<comment type="subcellular location">
    <subcellularLocation>
        <location evidence="1">Membrane</location>
        <topology evidence="1">Multi-pass membrane protein</topology>
    </subcellularLocation>
</comment>
<evidence type="ECO:0000256" key="1">
    <source>
        <dbReference type="ARBA" id="ARBA00004141"/>
    </source>
</evidence>
<keyword evidence="7 8" id="KW-0472">Membrane</keyword>
<dbReference type="PANTHER" id="PTHR22950:SF458">
    <property type="entry name" value="SODIUM-COUPLED NEUTRAL AMINO ACID TRANSPORTER 11-RELATED"/>
    <property type="match status" value="1"/>
</dbReference>
<evidence type="ECO:0000256" key="6">
    <source>
        <dbReference type="ARBA" id="ARBA00022989"/>
    </source>
</evidence>
<feature type="transmembrane region" description="Helical" evidence="8">
    <location>
        <begin position="502"/>
        <end position="526"/>
    </location>
</feature>
<feature type="transmembrane region" description="Helical" evidence="8">
    <location>
        <begin position="162"/>
        <end position="183"/>
    </location>
</feature>
<dbReference type="EMBL" id="HBNS01008074">
    <property type="protein sequence ID" value="CAE4591176.1"/>
    <property type="molecule type" value="Transcribed_RNA"/>
</dbReference>
<evidence type="ECO:0000256" key="5">
    <source>
        <dbReference type="ARBA" id="ARBA00022970"/>
    </source>
</evidence>
<gene>
    <name evidence="10" type="ORF">DBRI00130_LOCUS6540</name>
</gene>
<dbReference type="InterPro" id="IPR013057">
    <property type="entry name" value="AA_transpt_TM"/>
</dbReference>
<comment type="similarity">
    <text evidence="2">Belongs to the amino acid/polyamine transporter 2 family.</text>
</comment>
<protein>
    <recommendedName>
        <fullName evidence="9">Amino acid transporter transmembrane domain-containing protein</fullName>
    </recommendedName>
</protein>
<keyword evidence="6 8" id="KW-1133">Transmembrane helix</keyword>
<keyword evidence="5" id="KW-0029">Amino-acid transport</keyword>
<dbReference type="GO" id="GO:0015179">
    <property type="term" value="F:L-amino acid transmembrane transporter activity"/>
    <property type="evidence" value="ECO:0007669"/>
    <property type="project" value="TreeGrafter"/>
</dbReference>
<dbReference type="PANTHER" id="PTHR22950">
    <property type="entry name" value="AMINO ACID TRANSPORTER"/>
    <property type="match status" value="1"/>
</dbReference>
<feature type="transmembrane region" description="Helical" evidence="8">
    <location>
        <begin position="189"/>
        <end position="213"/>
    </location>
</feature>
<feature type="transmembrane region" description="Helical" evidence="8">
    <location>
        <begin position="131"/>
        <end position="150"/>
    </location>
</feature>